<comment type="caution">
    <text evidence="2">The sequence shown here is derived from an EMBL/GenBank/DDBJ whole genome shotgun (WGS) entry which is preliminary data.</text>
</comment>
<dbReference type="EMBL" id="LECT01000017">
    <property type="protein sequence ID" value="KLU05895.1"/>
    <property type="molecule type" value="Genomic_DNA"/>
</dbReference>
<dbReference type="STRING" id="595434.RISK_002527"/>
<feature type="region of interest" description="Disordered" evidence="1">
    <location>
        <begin position="1"/>
        <end position="49"/>
    </location>
</feature>
<organism evidence="2 3">
    <name type="scientific">Rhodopirellula islandica</name>
    <dbReference type="NCBI Taxonomy" id="595434"/>
    <lineage>
        <taxon>Bacteria</taxon>
        <taxon>Pseudomonadati</taxon>
        <taxon>Planctomycetota</taxon>
        <taxon>Planctomycetia</taxon>
        <taxon>Pirellulales</taxon>
        <taxon>Pirellulaceae</taxon>
        <taxon>Rhodopirellula</taxon>
    </lineage>
</organism>
<dbReference type="AlphaFoldDB" id="A0A0J1BH91"/>
<name>A0A0J1BH91_RHOIS</name>
<sequence length="49" mass="5223">MGGSGAGLGGAQKANRQGEKEKWRGKANLHRDGDPVTEERMVQQQTVSA</sequence>
<keyword evidence="3" id="KW-1185">Reference proteome</keyword>
<dbReference type="Proteomes" id="UP000036367">
    <property type="component" value="Unassembled WGS sequence"/>
</dbReference>
<accession>A0A0J1BH91</accession>
<evidence type="ECO:0000256" key="1">
    <source>
        <dbReference type="SAM" id="MobiDB-lite"/>
    </source>
</evidence>
<gene>
    <name evidence="2" type="ORF">RISK_002527</name>
</gene>
<proteinExistence type="predicted"/>
<dbReference type="PATRIC" id="fig|595434.4.peg.2411"/>
<reference evidence="2" key="1">
    <citation type="submission" date="2015-05" db="EMBL/GenBank/DDBJ databases">
        <title>Permanent draft genome of Rhodopirellula islandicus K833.</title>
        <authorList>
            <person name="Kizina J."/>
            <person name="Richter M."/>
            <person name="Glockner F.O."/>
            <person name="Harder J."/>
        </authorList>
    </citation>
    <scope>NUCLEOTIDE SEQUENCE [LARGE SCALE GENOMIC DNA]</scope>
    <source>
        <strain evidence="2">K833</strain>
    </source>
</reference>
<protein>
    <submittedName>
        <fullName evidence="2">Tetratricopeptide repeat family protein</fullName>
    </submittedName>
</protein>
<evidence type="ECO:0000313" key="2">
    <source>
        <dbReference type="EMBL" id="KLU05895.1"/>
    </source>
</evidence>
<feature type="compositionally biased region" description="Basic and acidic residues" evidence="1">
    <location>
        <begin position="16"/>
        <end position="41"/>
    </location>
</feature>
<feature type="compositionally biased region" description="Gly residues" evidence="1">
    <location>
        <begin position="1"/>
        <end position="10"/>
    </location>
</feature>
<evidence type="ECO:0000313" key="3">
    <source>
        <dbReference type="Proteomes" id="UP000036367"/>
    </source>
</evidence>